<evidence type="ECO:0000313" key="3">
    <source>
        <dbReference type="Proteomes" id="UP000060778"/>
    </source>
</evidence>
<sequence length="231" mass="25792">MRKPKEPSVIGFMTLAIIGSSIVSGFNIFEFAVAIGLLVLHLLTFDEAFGAIRAGSFPLKLIAINALPYLVLGLWTKAWFLVFPALFLLSYLLLAFKRGNDEITYVLGSSIPILPALVVPLALNKFNDVTVIYWALLTLYAVATAAYVETKLPWRNLNNKVPLLLWSPSYVFIVFEPLLALALVEPTIKFARTAISNSKVHPKELKKLGWREMGRSLLFAFLVVFLLSKYT</sequence>
<proteinExistence type="predicted"/>
<gene>
    <name evidence="2" type="ORF">EYM_05560</name>
</gene>
<feature type="transmembrane region" description="Helical" evidence="1">
    <location>
        <begin position="51"/>
        <end position="71"/>
    </location>
</feature>
<keyword evidence="1" id="KW-1133">Transmembrane helix</keyword>
<keyword evidence="1" id="KW-0812">Transmembrane</keyword>
<dbReference type="GeneID" id="30680495"/>
<dbReference type="EMBL" id="CP006867">
    <property type="protein sequence ID" value="ALU12595.1"/>
    <property type="molecule type" value="Genomic_DNA"/>
</dbReference>
<keyword evidence="3" id="KW-1185">Reference proteome</keyword>
<keyword evidence="1" id="KW-0472">Membrane</keyword>
<name>A0A0U3EDS5_9CREN</name>
<organism evidence="2 3">
    <name type="scientific">Ignicoccus islandicus DSM 13165</name>
    <dbReference type="NCBI Taxonomy" id="940295"/>
    <lineage>
        <taxon>Archaea</taxon>
        <taxon>Thermoproteota</taxon>
        <taxon>Thermoprotei</taxon>
        <taxon>Desulfurococcales</taxon>
        <taxon>Desulfurococcaceae</taxon>
        <taxon>Ignicoccus</taxon>
    </lineage>
</organism>
<feature type="transmembrane region" description="Helical" evidence="1">
    <location>
        <begin position="78"/>
        <end position="97"/>
    </location>
</feature>
<reference evidence="2 3" key="1">
    <citation type="submission" date="2013-11" db="EMBL/GenBank/DDBJ databases">
        <title>Comparative genomics of Ignicoccus.</title>
        <authorList>
            <person name="Podar M."/>
        </authorList>
    </citation>
    <scope>NUCLEOTIDE SEQUENCE [LARGE SCALE GENOMIC DNA]</scope>
    <source>
        <strain evidence="2 3">DSM 13165</strain>
    </source>
</reference>
<dbReference type="AlphaFoldDB" id="A0A0U3EDS5"/>
<dbReference type="RefSeq" id="WP_075050024.1">
    <property type="nucleotide sequence ID" value="NZ_CP006867.1"/>
</dbReference>
<feature type="transmembrane region" description="Helical" evidence="1">
    <location>
        <begin position="130"/>
        <end position="148"/>
    </location>
</feature>
<evidence type="ECO:0000256" key="1">
    <source>
        <dbReference type="SAM" id="Phobius"/>
    </source>
</evidence>
<feature type="transmembrane region" description="Helical" evidence="1">
    <location>
        <begin position="12"/>
        <end position="39"/>
    </location>
</feature>
<dbReference type="KEGG" id="iis:EYM_05560"/>
<accession>A0A0U3EDS5</accession>
<feature type="transmembrane region" description="Helical" evidence="1">
    <location>
        <begin position="103"/>
        <end position="123"/>
    </location>
</feature>
<feature type="transmembrane region" description="Helical" evidence="1">
    <location>
        <begin position="163"/>
        <end position="184"/>
    </location>
</feature>
<protein>
    <submittedName>
        <fullName evidence="2">Uncharacterized protein</fullName>
    </submittedName>
</protein>
<evidence type="ECO:0000313" key="2">
    <source>
        <dbReference type="EMBL" id="ALU12595.1"/>
    </source>
</evidence>
<dbReference type="Proteomes" id="UP000060778">
    <property type="component" value="Chromosome"/>
</dbReference>
<dbReference type="STRING" id="940295.EYM_05560"/>